<name>A0A0V7ZHT7_9CYAN</name>
<comment type="caution">
    <text evidence="2">The sequence shown here is derived from an EMBL/GenBank/DDBJ whole genome shotgun (WGS) entry which is preliminary data.</text>
</comment>
<dbReference type="EMBL" id="LMTZ01000118">
    <property type="protein sequence ID" value="KST64728.1"/>
    <property type="molecule type" value="Genomic_DNA"/>
</dbReference>
<dbReference type="PANTHER" id="PTHR32026">
    <property type="entry name" value="METHYLTRANSFERASE-LIKE PROTEIN 24"/>
    <property type="match status" value="1"/>
</dbReference>
<dbReference type="InterPro" id="IPR006342">
    <property type="entry name" value="FkbM_mtfrase"/>
</dbReference>
<evidence type="ECO:0000313" key="3">
    <source>
        <dbReference type="EMBL" id="KST64728.1"/>
    </source>
</evidence>
<dbReference type="NCBIfam" id="TIGR01444">
    <property type="entry name" value="fkbM_fam"/>
    <property type="match status" value="1"/>
</dbReference>
<proteinExistence type="predicted"/>
<dbReference type="InterPro" id="IPR029063">
    <property type="entry name" value="SAM-dependent_MTases_sf"/>
</dbReference>
<evidence type="ECO:0000313" key="2">
    <source>
        <dbReference type="EMBL" id="KST64018.1"/>
    </source>
</evidence>
<gene>
    <name evidence="2" type="ORF">BC008_40190</name>
    <name evidence="3" type="ORF">BC008_41165</name>
</gene>
<evidence type="ECO:0000313" key="4">
    <source>
        <dbReference type="Proteomes" id="UP000053372"/>
    </source>
</evidence>
<dbReference type="InterPro" id="IPR026913">
    <property type="entry name" value="METTL24"/>
</dbReference>
<protein>
    <recommendedName>
        <fullName evidence="1">Methyltransferase FkbM domain-containing protein</fullName>
    </recommendedName>
</protein>
<dbReference type="Gene3D" id="3.40.50.150">
    <property type="entry name" value="Vaccinia Virus protein VP39"/>
    <property type="match status" value="1"/>
</dbReference>
<reference evidence="2 4" key="1">
    <citation type="journal article" date="2015" name="Genome Announc.">
        <title>Draft Genome of the Euendolithic (true boring) Cyanobacterium Mastigocoleus testarum strain BC008.</title>
        <authorList>
            <person name="Guida B.S."/>
            <person name="Garcia-Pichel F."/>
        </authorList>
    </citation>
    <scope>NUCLEOTIDE SEQUENCE [LARGE SCALE GENOMIC DNA]</scope>
    <source>
        <strain evidence="2 4">BC008</strain>
    </source>
</reference>
<keyword evidence="4" id="KW-1185">Reference proteome</keyword>
<dbReference type="RefSeq" id="WP_027844198.1">
    <property type="nucleotide sequence ID" value="NZ_LMTZ01000118.1"/>
</dbReference>
<dbReference type="AlphaFoldDB" id="A0A0V7ZHT7"/>
<sequence length="245" mass="28590">MKLQQIPGKILEKILSRAFQLAAWDRTSLTKIHRRNDLQHIGTEYGGWVVPINLLDAQSICYCVGCGEDISFDLGLIDKFNCHVFAFDPTPRAIKYVKNMTLKNSQYHFFEVGLWEKEDKLKFYAPKNPSHVSHSLLNLQKTDNYIELKVKRLSQMMQENGHEKIDLLKLDIEGAEYKVIDSIIEDRIDIRIICVEFDECFNPIDNRYKTRVRSSVNNLLVNGYTMVYSQGKGNYTFVRTSRWQK</sequence>
<dbReference type="SUPFAM" id="SSF53335">
    <property type="entry name" value="S-adenosyl-L-methionine-dependent methyltransferases"/>
    <property type="match status" value="1"/>
</dbReference>
<feature type="domain" description="Methyltransferase FkbM" evidence="1">
    <location>
        <begin position="82"/>
        <end position="198"/>
    </location>
</feature>
<dbReference type="EMBL" id="LMTZ01000129">
    <property type="protein sequence ID" value="KST64018.1"/>
    <property type="molecule type" value="Genomic_DNA"/>
</dbReference>
<dbReference type="OrthoDB" id="483152at2"/>
<accession>A0A0V7ZHT7</accession>
<dbReference type="Proteomes" id="UP000053372">
    <property type="component" value="Unassembled WGS sequence"/>
</dbReference>
<evidence type="ECO:0000259" key="1">
    <source>
        <dbReference type="Pfam" id="PF05050"/>
    </source>
</evidence>
<dbReference type="PANTHER" id="PTHR32026:SF10">
    <property type="entry name" value="METHYLTRANSFERASE-LIKE PROTEIN 24-RELATED"/>
    <property type="match status" value="1"/>
</dbReference>
<organism evidence="2 4">
    <name type="scientific">Mastigocoleus testarum BC008</name>
    <dbReference type="NCBI Taxonomy" id="371196"/>
    <lineage>
        <taxon>Bacteria</taxon>
        <taxon>Bacillati</taxon>
        <taxon>Cyanobacteriota</taxon>
        <taxon>Cyanophyceae</taxon>
        <taxon>Nostocales</taxon>
        <taxon>Hapalosiphonaceae</taxon>
        <taxon>Mastigocoleus</taxon>
    </lineage>
</organism>
<dbReference type="Pfam" id="PF05050">
    <property type="entry name" value="Methyltransf_21"/>
    <property type="match status" value="1"/>
</dbReference>